<dbReference type="Gene3D" id="3.10.450.50">
    <property type="match status" value="1"/>
</dbReference>
<protein>
    <submittedName>
        <fullName evidence="1">Uncharacterized protein</fullName>
    </submittedName>
</protein>
<proteinExistence type="predicted"/>
<organism evidence="1 2">
    <name type="scientific">Candidatus Brennerbacteria bacterium CG11_big_fil_rev_8_21_14_0_20_43_10</name>
    <dbReference type="NCBI Taxonomy" id="1974523"/>
    <lineage>
        <taxon>Bacteria</taxon>
        <taxon>Candidatus Brenneribacteriota</taxon>
    </lineage>
</organism>
<gene>
    <name evidence="1" type="ORF">COV41_01930</name>
</gene>
<dbReference type="PROSITE" id="PS51257">
    <property type="entry name" value="PROKAR_LIPOPROTEIN"/>
    <property type="match status" value="1"/>
</dbReference>
<dbReference type="AlphaFoldDB" id="A0A2H0PW05"/>
<dbReference type="SUPFAM" id="SSF54427">
    <property type="entry name" value="NTF2-like"/>
    <property type="match status" value="1"/>
</dbReference>
<comment type="caution">
    <text evidence="1">The sequence shown here is derived from an EMBL/GenBank/DDBJ whole genome shotgun (WGS) entry which is preliminary data.</text>
</comment>
<dbReference type="EMBL" id="PCXE01000033">
    <property type="protein sequence ID" value="PIR26210.1"/>
    <property type="molecule type" value="Genomic_DNA"/>
</dbReference>
<evidence type="ECO:0000313" key="2">
    <source>
        <dbReference type="Proteomes" id="UP000236846"/>
    </source>
</evidence>
<reference evidence="1 2" key="1">
    <citation type="submission" date="2017-09" db="EMBL/GenBank/DDBJ databases">
        <title>Depth-based differentiation of microbial function through sediment-hosted aquifers and enrichment of novel symbionts in the deep terrestrial subsurface.</title>
        <authorList>
            <person name="Probst A.J."/>
            <person name="Ladd B."/>
            <person name="Jarett J.K."/>
            <person name="Geller-Mcgrath D.E."/>
            <person name="Sieber C.M."/>
            <person name="Emerson J.B."/>
            <person name="Anantharaman K."/>
            <person name="Thomas B.C."/>
            <person name="Malmstrom R."/>
            <person name="Stieglmeier M."/>
            <person name="Klingl A."/>
            <person name="Woyke T."/>
            <person name="Ryan C.M."/>
            <person name="Banfield J.F."/>
        </authorList>
    </citation>
    <scope>NUCLEOTIDE SEQUENCE [LARGE SCALE GENOMIC DNA]</scope>
    <source>
        <strain evidence="1">CG11_big_fil_rev_8_21_14_0_20_43_10</strain>
    </source>
</reference>
<sequence>MKKIGYFLLAAFLLIVLAGGMSCQSKTQYTTATPEGTVRAFLKAYSEMDGEKVAQLCVESQREKVRSYFGGLSKEFESITFSNIKIEVVDKNENTALVKVQFDVTTTIKEGFPSKTVRPKQEARLSLVKREGKWLIETKLVV</sequence>
<dbReference type="InterPro" id="IPR032710">
    <property type="entry name" value="NTF2-like_dom_sf"/>
</dbReference>
<accession>A0A2H0PW05</accession>
<name>A0A2H0PW05_9BACT</name>
<evidence type="ECO:0000313" key="1">
    <source>
        <dbReference type="EMBL" id="PIR26210.1"/>
    </source>
</evidence>
<dbReference type="Proteomes" id="UP000236846">
    <property type="component" value="Unassembled WGS sequence"/>
</dbReference>